<gene>
    <name evidence="1" type="ORF">BTUL_0024g00130</name>
</gene>
<dbReference type="AlphaFoldDB" id="A0A4Z1EWZ3"/>
<keyword evidence="2" id="KW-1185">Reference proteome</keyword>
<comment type="caution">
    <text evidence="1">The sequence shown here is derived from an EMBL/GenBank/DDBJ whole genome shotgun (WGS) entry which is preliminary data.</text>
</comment>
<evidence type="ECO:0000313" key="2">
    <source>
        <dbReference type="Proteomes" id="UP000297777"/>
    </source>
</evidence>
<dbReference type="EMBL" id="PQXH01000024">
    <property type="protein sequence ID" value="TGO16745.1"/>
    <property type="molecule type" value="Genomic_DNA"/>
</dbReference>
<evidence type="ECO:0000313" key="1">
    <source>
        <dbReference type="EMBL" id="TGO16745.1"/>
    </source>
</evidence>
<proteinExistence type="predicted"/>
<reference evidence="1 2" key="1">
    <citation type="submission" date="2017-12" db="EMBL/GenBank/DDBJ databases">
        <title>Comparative genomics of Botrytis spp.</title>
        <authorList>
            <person name="Valero-Jimenez C.A."/>
            <person name="Tapia P."/>
            <person name="Veloso J."/>
            <person name="Silva-Moreno E."/>
            <person name="Staats M."/>
            <person name="Valdes J.H."/>
            <person name="Van Kan J.A.L."/>
        </authorList>
    </citation>
    <scope>NUCLEOTIDE SEQUENCE [LARGE SCALE GENOMIC DNA]</scope>
    <source>
        <strain evidence="1 2">Bt9001</strain>
    </source>
</reference>
<organism evidence="1 2">
    <name type="scientific">Botrytis tulipae</name>
    <dbReference type="NCBI Taxonomy" id="87230"/>
    <lineage>
        <taxon>Eukaryota</taxon>
        <taxon>Fungi</taxon>
        <taxon>Dikarya</taxon>
        <taxon>Ascomycota</taxon>
        <taxon>Pezizomycotina</taxon>
        <taxon>Leotiomycetes</taxon>
        <taxon>Helotiales</taxon>
        <taxon>Sclerotiniaceae</taxon>
        <taxon>Botrytis</taxon>
    </lineage>
</organism>
<dbReference type="Proteomes" id="UP000297777">
    <property type="component" value="Unassembled WGS sequence"/>
</dbReference>
<accession>A0A4Z1EWZ3</accession>
<protein>
    <submittedName>
        <fullName evidence="1">Uncharacterized protein</fullName>
    </submittedName>
</protein>
<sequence length="118" mass="13589">MPMGHLLPHAATKSSEEALKFAKPAQYDEPAESKWRKKLTREIILILQPALQITSRALNDRLVLEELVEQGASPTRVLGEIKRRERKGAGQKACKMWRRGATIEEWEMKRERRGRGEN</sequence>
<name>A0A4Z1EWZ3_9HELO</name>